<dbReference type="SUPFAM" id="SSF57850">
    <property type="entry name" value="RING/U-box"/>
    <property type="match status" value="2"/>
</dbReference>
<evidence type="ECO:0000256" key="6">
    <source>
        <dbReference type="ARBA" id="ARBA00022786"/>
    </source>
</evidence>
<reference evidence="11" key="2">
    <citation type="submission" date="2013-12" db="EMBL/GenBank/DDBJ databases">
        <title>Evolution of pathogenesis and genome organization in the Tremellales.</title>
        <authorList>
            <person name="Cuomo C."/>
            <person name="Litvintseva A."/>
            <person name="Heitman J."/>
            <person name="Chen Y."/>
            <person name="Sun S."/>
            <person name="Springer D."/>
            <person name="Dromer F."/>
            <person name="Young S."/>
            <person name="Zeng Q."/>
            <person name="Chapman S."/>
            <person name="Gujja S."/>
            <person name="Saif S."/>
            <person name="Birren B."/>
        </authorList>
    </citation>
    <scope>NUCLEOTIDE SEQUENCE [LARGE SCALE GENOMIC DNA]</scope>
    <source>
        <strain evidence="11">BCC8398</strain>
    </source>
</reference>
<dbReference type="PROSITE" id="PS51873">
    <property type="entry name" value="TRIAD"/>
    <property type="match status" value="1"/>
</dbReference>
<keyword evidence="5" id="KW-0863">Zinc-finger</keyword>
<dbReference type="Proteomes" id="UP000092666">
    <property type="component" value="Unassembled WGS sequence"/>
</dbReference>
<evidence type="ECO:0000256" key="2">
    <source>
        <dbReference type="ARBA" id="ARBA00022679"/>
    </source>
</evidence>
<evidence type="ECO:0000256" key="1">
    <source>
        <dbReference type="ARBA" id="ARBA00004906"/>
    </source>
</evidence>
<feature type="compositionally biased region" description="Polar residues" evidence="8">
    <location>
        <begin position="88"/>
        <end position="98"/>
    </location>
</feature>
<dbReference type="CDD" id="cd20353">
    <property type="entry name" value="Rcat_RBR_RNF216"/>
    <property type="match status" value="1"/>
</dbReference>
<keyword evidence="7" id="KW-0862">Zinc</keyword>
<dbReference type="CDD" id="cd16630">
    <property type="entry name" value="RING-HC_RBR_RNF216"/>
    <property type="match status" value="1"/>
</dbReference>
<dbReference type="Gene3D" id="1.20.120.1750">
    <property type="match status" value="1"/>
</dbReference>
<dbReference type="GO" id="GO:0008270">
    <property type="term" value="F:zinc ion binding"/>
    <property type="evidence" value="ECO:0007669"/>
    <property type="project" value="UniProtKB-KW"/>
</dbReference>
<dbReference type="SMART" id="SM00647">
    <property type="entry name" value="IBR"/>
    <property type="match status" value="2"/>
</dbReference>
<keyword evidence="6" id="KW-0833">Ubl conjugation pathway</keyword>
<feature type="compositionally biased region" description="Basic residues" evidence="8">
    <location>
        <begin position="125"/>
        <end position="140"/>
    </location>
</feature>
<dbReference type="InterPro" id="IPR044066">
    <property type="entry name" value="TRIAD_supradom"/>
</dbReference>
<dbReference type="InterPro" id="IPR051628">
    <property type="entry name" value="LUBAC_E3_Ligases"/>
</dbReference>
<feature type="compositionally biased region" description="Basic and acidic residues" evidence="8">
    <location>
        <begin position="55"/>
        <end position="71"/>
    </location>
</feature>
<name>A0A1B9GNC1_9TREE</name>
<evidence type="ECO:0000256" key="3">
    <source>
        <dbReference type="ARBA" id="ARBA00022723"/>
    </source>
</evidence>
<accession>A0A1B9GNC1</accession>
<protein>
    <submittedName>
        <fullName evidence="10">E3 ubiquitin-protein ligase RNF216</fullName>
    </submittedName>
</protein>
<dbReference type="PANTHER" id="PTHR22770">
    <property type="entry name" value="UBIQUITIN CONJUGATING ENZYME 7 INTERACTING PROTEIN-RELATED"/>
    <property type="match status" value="1"/>
</dbReference>
<keyword evidence="3" id="KW-0479">Metal-binding</keyword>
<comment type="pathway">
    <text evidence="1">Protein modification; protein ubiquitination.</text>
</comment>
<feature type="domain" description="RING-type" evidence="9">
    <location>
        <begin position="392"/>
        <end position="603"/>
    </location>
</feature>
<gene>
    <name evidence="10" type="ORF">I316_06024</name>
</gene>
<dbReference type="CDD" id="cd20339">
    <property type="entry name" value="BRcat_RBR_RNF216"/>
    <property type="match status" value="1"/>
</dbReference>
<evidence type="ECO:0000256" key="8">
    <source>
        <dbReference type="SAM" id="MobiDB-lite"/>
    </source>
</evidence>
<feature type="compositionally biased region" description="Basic and acidic residues" evidence="8">
    <location>
        <begin position="231"/>
        <end position="244"/>
    </location>
</feature>
<feature type="region of interest" description="Disordered" evidence="8">
    <location>
        <begin position="1"/>
        <end position="179"/>
    </location>
</feature>
<feature type="region of interest" description="Disordered" evidence="8">
    <location>
        <begin position="230"/>
        <end position="249"/>
    </location>
</feature>
<evidence type="ECO:0000313" key="10">
    <source>
        <dbReference type="EMBL" id="OCF32355.1"/>
    </source>
</evidence>
<keyword evidence="4" id="KW-0677">Repeat</keyword>
<dbReference type="InterPro" id="IPR047545">
    <property type="entry name" value="BRcat_RBR_RNF216"/>
</dbReference>
<organism evidence="10 11">
    <name type="scientific">Kwoniella heveanensis BCC8398</name>
    <dbReference type="NCBI Taxonomy" id="1296120"/>
    <lineage>
        <taxon>Eukaryota</taxon>
        <taxon>Fungi</taxon>
        <taxon>Dikarya</taxon>
        <taxon>Basidiomycota</taxon>
        <taxon>Agaricomycotina</taxon>
        <taxon>Tremellomycetes</taxon>
        <taxon>Tremellales</taxon>
        <taxon>Cryptococcaceae</taxon>
        <taxon>Kwoniella</taxon>
    </lineage>
</organism>
<evidence type="ECO:0000313" key="11">
    <source>
        <dbReference type="Proteomes" id="UP000092666"/>
    </source>
</evidence>
<dbReference type="STRING" id="1296120.A0A1B9GNC1"/>
<dbReference type="InterPro" id="IPR047544">
    <property type="entry name" value="RING-HC_RBR_RNF216"/>
</dbReference>
<dbReference type="Pfam" id="PF26200">
    <property type="entry name" value="Rcat_RNF216"/>
    <property type="match status" value="1"/>
</dbReference>
<keyword evidence="11" id="KW-1185">Reference proteome</keyword>
<evidence type="ECO:0000259" key="9">
    <source>
        <dbReference type="PROSITE" id="PS51873"/>
    </source>
</evidence>
<dbReference type="AlphaFoldDB" id="A0A1B9GNC1"/>
<dbReference type="InterPro" id="IPR002867">
    <property type="entry name" value="IBR_dom"/>
</dbReference>
<evidence type="ECO:0000256" key="4">
    <source>
        <dbReference type="ARBA" id="ARBA00022737"/>
    </source>
</evidence>
<evidence type="ECO:0000256" key="7">
    <source>
        <dbReference type="ARBA" id="ARBA00022833"/>
    </source>
</evidence>
<sequence length="700" mass="76658">MPSSASRRTRSSLLGPEVFANLPPGSYHSDDEDQDEDDSGAQSDSSVVAYEEPPEYLRRNSNKDNPIRVDSSEDEGEGEEAPLFPASRSASPAKTNISSDDDKPGPSGPVLRKRTRDDSEGGSRTARRGQNKRDSKRRRSYTFVPQPPPAKDHSVPSGSSSSPAKAPVSPLPEPDVPVTSDPLAMVLDVLPDIDIGWAAACIEAEVAAGRQDNSSNRVLEMAFEIEGGYPKSKDKGKSKEKDTASIEEGAAEEYKSMQYRTDTRAGPTYYQKSIQQLEEDFPRVPLPFIRAALTGNRHMYVPAYYCLQDEVKKQAKSYTELKRPRTRGKGKSRGINSSQASGEGSTSIDDAGLAAFEAELAWLQAIKARELNDKDAEEARKLAHDEALANGGGIECGCCFGEEIWEEMFQCSDGHLFCRECVTKHAETKLGEESTRILCMDMSSCHSTFPESELSRLLSEKSLALYHRLKQADELERAGIEGLESCPNCPFAAVIDNPNEKLFRCMNEECGQVTCRACRRKDHIPKTCAEVEADLKLNNRHTVEDAMSEALIRRCPKCAKPYIKESGCNKIYCSKCHTMSCYVCQKQIQGYDHFDQNPANYRAGKAPGKCALWDSAEAQNDANAIREARDNAQHRVRAAAQANGVDLDENDLDVDLPGAPAGPPGLPGVPQYMAQPAALLGQPPYGAPYGMPRQAIGMGK</sequence>
<proteinExistence type="predicted"/>
<feature type="compositionally biased region" description="Polar residues" evidence="8">
    <location>
        <begin position="334"/>
        <end position="346"/>
    </location>
</feature>
<feature type="compositionally biased region" description="Low complexity" evidence="8">
    <location>
        <begin position="155"/>
        <end position="168"/>
    </location>
</feature>
<dbReference type="GO" id="GO:0016740">
    <property type="term" value="F:transferase activity"/>
    <property type="evidence" value="ECO:0007669"/>
    <property type="project" value="UniProtKB-KW"/>
</dbReference>
<reference evidence="10 11" key="1">
    <citation type="submission" date="2013-07" db="EMBL/GenBank/DDBJ databases">
        <title>The Genome Sequence of Cryptococcus heveanensis BCC8398.</title>
        <authorList>
            <consortium name="The Broad Institute Genome Sequencing Platform"/>
            <person name="Cuomo C."/>
            <person name="Litvintseva A."/>
            <person name="Chen Y."/>
            <person name="Heitman J."/>
            <person name="Sun S."/>
            <person name="Springer D."/>
            <person name="Dromer F."/>
            <person name="Young S.K."/>
            <person name="Zeng Q."/>
            <person name="Gargeya S."/>
            <person name="Fitzgerald M."/>
            <person name="Abouelleil A."/>
            <person name="Alvarado L."/>
            <person name="Berlin A.M."/>
            <person name="Chapman S.B."/>
            <person name="Dewar J."/>
            <person name="Goldberg J."/>
            <person name="Griggs A."/>
            <person name="Gujja S."/>
            <person name="Hansen M."/>
            <person name="Howarth C."/>
            <person name="Imamovic A."/>
            <person name="Larimer J."/>
            <person name="McCowan C."/>
            <person name="Murphy C."/>
            <person name="Pearson M."/>
            <person name="Priest M."/>
            <person name="Roberts A."/>
            <person name="Saif S."/>
            <person name="Shea T."/>
            <person name="Sykes S."/>
            <person name="Wortman J."/>
            <person name="Nusbaum C."/>
            <person name="Birren B."/>
        </authorList>
    </citation>
    <scope>NUCLEOTIDE SEQUENCE [LARGE SCALE GENOMIC DNA]</scope>
    <source>
        <strain evidence="10 11">BCC8398</strain>
    </source>
</reference>
<dbReference type="InterPro" id="IPR047546">
    <property type="entry name" value="Rcat_RBR_RNF216"/>
</dbReference>
<evidence type="ECO:0000256" key="5">
    <source>
        <dbReference type="ARBA" id="ARBA00022771"/>
    </source>
</evidence>
<feature type="compositionally biased region" description="Acidic residues" evidence="8">
    <location>
        <begin position="30"/>
        <end position="39"/>
    </location>
</feature>
<keyword evidence="2" id="KW-0808">Transferase</keyword>
<dbReference type="EMBL" id="KI669509">
    <property type="protein sequence ID" value="OCF32355.1"/>
    <property type="molecule type" value="Genomic_DNA"/>
</dbReference>
<feature type="region of interest" description="Disordered" evidence="8">
    <location>
        <begin position="317"/>
        <end position="346"/>
    </location>
</feature>
<dbReference type="OrthoDB" id="10009520at2759"/>
<dbReference type="PANTHER" id="PTHR22770:SF47">
    <property type="entry name" value="E3 UBIQUITIN-PROTEIN LIGASE RNF216"/>
    <property type="match status" value="1"/>
</dbReference>